<proteinExistence type="predicted"/>
<reference evidence="2 3" key="1">
    <citation type="journal article" date="2010" name="Proc. Natl. Acad. Sci. U.S.A.">
        <title>Insights into evolution of multicellular fungi from the assembled chromosomes of the mushroom Coprinopsis cinerea (Coprinus cinereus).</title>
        <authorList>
            <person name="Stajich J.E."/>
            <person name="Wilke S.K."/>
            <person name="Ahren D."/>
            <person name="Au C.H."/>
            <person name="Birren B.W."/>
            <person name="Borodovsky M."/>
            <person name="Burns C."/>
            <person name="Canback B."/>
            <person name="Casselton L.A."/>
            <person name="Cheng C.K."/>
            <person name="Deng J."/>
            <person name="Dietrich F.S."/>
            <person name="Fargo D.C."/>
            <person name="Farman M.L."/>
            <person name="Gathman A.C."/>
            <person name="Goldberg J."/>
            <person name="Guigo R."/>
            <person name="Hoegger P.J."/>
            <person name="Hooker J.B."/>
            <person name="Huggins A."/>
            <person name="James T.Y."/>
            <person name="Kamada T."/>
            <person name="Kilaru S."/>
            <person name="Kodira C."/>
            <person name="Kues U."/>
            <person name="Kupfer D."/>
            <person name="Kwan H.S."/>
            <person name="Lomsadze A."/>
            <person name="Li W."/>
            <person name="Lilly W.W."/>
            <person name="Ma L.J."/>
            <person name="Mackey A.J."/>
            <person name="Manning G."/>
            <person name="Martin F."/>
            <person name="Muraguchi H."/>
            <person name="Natvig D.O."/>
            <person name="Palmerini H."/>
            <person name="Ramesh M.A."/>
            <person name="Rehmeyer C.J."/>
            <person name="Roe B.A."/>
            <person name="Shenoy N."/>
            <person name="Stanke M."/>
            <person name="Ter-Hovhannisyan V."/>
            <person name="Tunlid A."/>
            <person name="Velagapudi R."/>
            <person name="Vision T.J."/>
            <person name="Zeng Q."/>
            <person name="Zolan M.E."/>
            <person name="Pukkila P.J."/>
        </authorList>
    </citation>
    <scope>NUCLEOTIDE SEQUENCE [LARGE SCALE GENOMIC DNA]</scope>
    <source>
        <strain evidence="3">Okayama-7 / 130 / ATCC MYA-4618 / FGSC 9003</strain>
    </source>
</reference>
<dbReference type="STRING" id="240176.A8PDM2"/>
<keyword evidence="3" id="KW-1185">Reference proteome</keyword>
<dbReference type="HOGENOM" id="CLU_660587_0_0_1"/>
<feature type="region of interest" description="Disordered" evidence="1">
    <location>
        <begin position="247"/>
        <end position="318"/>
    </location>
</feature>
<evidence type="ECO:0000313" key="2">
    <source>
        <dbReference type="EMBL" id="EAU81192.2"/>
    </source>
</evidence>
<dbReference type="KEGG" id="cci:CC1G_11274"/>
<sequence>MIQLYPASQSQHSLSTAPVVLGAEATSPTEDDNFGMTSVPGTPVTVPTTPDDVQAPSLEISLSPVPPPGQSLERPTSSSIVLDPEYYWPSVKFSIQQHLVRLPVGLFIQHSEKFATDYGLSSFLKLSTKWHFNDLRKVAIDELSGDVKIDAIQRIGLARSYAVCDWLVSAYEELVERDEPISEEEGEKIGMSTALKLSGVALRRLRGTKSVTTCSGLRRKREFPRDDILKAFGDEFDNIQRVQGQYLTKSERREKEAREAAEAKAKREEEERLEGERKAEMEKRAAEEEAARIREEEEAKRKDREEEDARTAAEREKRIQKLRMEEERVKRELELELSHEGVPAGGEFSTWNTRPVTPEWRAAQVLCDEPGEPSPFGRGFKPIPVVANRPFEFSPAVFSSGSFRSSVNDLSCPRPH</sequence>
<evidence type="ECO:0000256" key="1">
    <source>
        <dbReference type="SAM" id="MobiDB-lite"/>
    </source>
</evidence>
<protein>
    <submittedName>
        <fullName evidence="2">Uncharacterized protein</fullName>
    </submittedName>
</protein>
<dbReference type="GeneID" id="6017276"/>
<dbReference type="VEuPathDB" id="FungiDB:CC1G_11274"/>
<dbReference type="EMBL" id="AACS02000006">
    <property type="protein sequence ID" value="EAU81192.2"/>
    <property type="molecule type" value="Genomic_DNA"/>
</dbReference>
<dbReference type="OrthoDB" id="2593747at2759"/>
<gene>
    <name evidence="2" type="ORF">CC1G_11274</name>
</gene>
<evidence type="ECO:0000313" key="3">
    <source>
        <dbReference type="Proteomes" id="UP000001861"/>
    </source>
</evidence>
<dbReference type="InParanoid" id="A8PDM2"/>
<feature type="compositionally biased region" description="Basic and acidic residues" evidence="1">
    <location>
        <begin position="249"/>
        <end position="318"/>
    </location>
</feature>
<organism evidence="2 3">
    <name type="scientific">Coprinopsis cinerea (strain Okayama-7 / 130 / ATCC MYA-4618 / FGSC 9003)</name>
    <name type="common">Inky cap fungus</name>
    <name type="synonym">Hormographiella aspergillata</name>
    <dbReference type="NCBI Taxonomy" id="240176"/>
    <lineage>
        <taxon>Eukaryota</taxon>
        <taxon>Fungi</taxon>
        <taxon>Dikarya</taxon>
        <taxon>Basidiomycota</taxon>
        <taxon>Agaricomycotina</taxon>
        <taxon>Agaricomycetes</taxon>
        <taxon>Agaricomycetidae</taxon>
        <taxon>Agaricales</taxon>
        <taxon>Agaricineae</taxon>
        <taxon>Psathyrellaceae</taxon>
        <taxon>Coprinopsis</taxon>
    </lineage>
</organism>
<name>A8PDM2_COPC7</name>
<accession>A8PDM2</accession>
<dbReference type="RefSeq" id="XP_001840626.2">
    <property type="nucleotide sequence ID" value="XM_001840574.2"/>
</dbReference>
<dbReference type="eggNOG" id="ENOG502TDQR">
    <property type="taxonomic scope" value="Eukaryota"/>
</dbReference>
<dbReference type="Proteomes" id="UP000001861">
    <property type="component" value="Unassembled WGS sequence"/>
</dbReference>
<comment type="caution">
    <text evidence="2">The sequence shown here is derived from an EMBL/GenBank/DDBJ whole genome shotgun (WGS) entry which is preliminary data.</text>
</comment>
<dbReference type="AlphaFoldDB" id="A8PDM2"/>